<dbReference type="EMBL" id="CP110226">
    <property type="protein sequence ID" value="UZD23750.1"/>
    <property type="molecule type" value="Genomic_DNA"/>
</dbReference>
<accession>A0ABY6MIY1</accession>
<proteinExistence type="predicted"/>
<evidence type="ECO:0000313" key="2">
    <source>
        <dbReference type="Proteomes" id="UP001163156"/>
    </source>
</evidence>
<dbReference type="SUPFAM" id="SSF49464">
    <property type="entry name" value="Carboxypeptidase regulatory domain-like"/>
    <property type="match status" value="1"/>
</dbReference>
<dbReference type="Proteomes" id="UP001163156">
    <property type="component" value="Chromosome"/>
</dbReference>
<dbReference type="InterPro" id="IPR008969">
    <property type="entry name" value="CarboxyPept-like_regulatory"/>
</dbReference>
<organism evidence="1 2">
    <name type="scientific">Algoriphagus halophytocola</name>
    <dbReference type="NCBI Taxonomy" id="2991499"/>
    <lineage>
        <taxon>Bacteria</taxon>
        <taxon>Pseudomonadati</taxon>
        <taxon>Bacteroidota</taxon>
        <taxon>Cytophagia</taxon>
        <taxon>Cytophagales</taxon>
        <taxon>Cyclobacteriaceae</taxon>
        <taxon>Algoriphagus</taxon>
    </lineage>
</organism>
<reference evidence="1" key="1">
    <citation type="submission" date="2022-10" db="EMBL/GenBank/DDBJ databases">
        <title>Algoriphagus sp. a novel bacteria isolate from halophytes salicornia europaea.</title>
        <authorList>
            <person name="Peng Y."/>
            <person name="Jiang L."/>
            <person name="Lee J."/>
        </authorList>
    </citation>
    <scope>NUCLEOTIDE SEQUENCE</scope>
    <source>
        <strain evidence="1">TR-M5</strain>
    </source>
</reference>
<sequence>MDKPNSILSKIVLGLFFLCLHTAVQAQHIFKGSIVDFENQEPVPYATVFLTNTTFGVSADENGSFSISIPDGNYEVIVRMLGYSHLTYKIQTDNLPAQGFKFMLDREEEELETVEVETERDPAWYRNLELFKSYFLGTSKNGKNCIIENDKVLRIDDQSEPGLLQVNATEPLKIHNPLLGYYIDYSLVDFKFKRSQGYVFYGGYSLFIPDSTLSKRKLRKAKKQREIAYHGSMQHLIRSMYEGNTSEQGFTIRKLYRMPNPNDSSKFIDQVESKPIAVDKLVQRNAAGKVFLAFEDYLYITFSKEKESAEYRGTATSGPAGPQVSLMHLETDSMEIYANGSYADPYGILVEGYIAWERVGDLLPMDYKPEAGSN</sequence>
<dbReference type="Pfam" id="PF13715">
    <property type="entry name" value="CarbopepD_reg_2"/>
    <property type="match status" value="1"/>
</dbReference>
<protein>
    <submittedName>
        <fullName evidence="1">Carboxypeptidase-like regulatory domain-containing protein</fullName>
    </submittedName>
</protein>
<evidence type="ECO:0000313" key="1">
    <source>
        <dbReference type="EMBL" id="UZD23750.1"/>
    </source>
</evidence>
<dbReference type="RefSeq" id="WP_264810361.1">
    <property type="nucleotide sequence ID" value="NZ_CP110226.1"/>
</dbReference>
<gene>
    <name evidence="1" type="ORF">OM944_04480</name>
</gene>
<keyword evidence="2" id="KW-1185">Reference proteome</keyword>
<dbReference type="Gene3D" id="2.60.40.1120">
    <property type="entry name" value="Carboxypeptidase-like, regulatory domain"/>
    <property type="match status" value="1"/>
</dbReference>
<name>A0ABY6MIY1_9BACT</name>